<keyword evidence="2" id="KW-0521">NADP</keyword>
<name>A0A318NEF1_9ACTN</name>
<reference evidence="5 6" key="1">
    <citation type="submission" date="2018-03" db="EMBL/GenBank/DDBJ databases">
        <title>Bioinformatic expansion and discovery of thiopeptide antibiotics.</title>
        <authorList>
            <person name="Schwalen C.J."/>
            <person name="Hudson G.A."/>
            <person name="Mitchell D.A."/>
        </authorList>
    </citation>
    <scope>NUCLEOTIDE SEQUENCE [LARGE SCALE GENOMIC DNA]</scope>
    <source>
        <strain evidence="5 6">NRRL 8041</strain>
    </source>
</reference>
<dbReference type="GO" id="GO:0008703">
    <property type="term" value="F:5-amino-6-(5-phosphoribosylamino)uracil reductase activity"/>
    <property type="evidence" value="ECO:0007669"/>
    <property type="project" value="InterPro"/>
</dbReference>
<dbReference type="Gene3D" id="3.40.430.10">
    <property type="entry name" value="Dihydrofolate Reductase, subunit A"/>
    <property type="match status" value="1"/>
</dbReference>
<feature type="domain" description="Bacterial bifunctional deaminase-reductase C-terminal" evidence="4">
    <location>
        <begin position="7"/>
        <end position="220"/>
    </location>
</feature>
<dbReference type="RefSeq" id="WP_110568137.1">
    <property type="nucleotide sequence ID" value="NZ_PYBV01000058.1"/>
</dbReference>
<evidence type="ECO:0000256" key="3">
    <source>
        <dbReference type="ARBA" id="ARBA00023002"/>
    </source>
</evidence>
<protein>
    <submittedName>
        <fullName evidence="5">Deaminase</fullName>
    </submittedName>
</protein>
<dbReference type="Pfam" id="PF01872">
    <property type="entry name" value="RibD_C"/>
    <property type="match status" value="1"/>
</dbReference>
<dbReference type="AlphaFoldDB" id="A0A318NEF1"/>
<dbReference type="EMBL" id="PYBV01000058">
    <property type="protein sequence ID" value="PYC63861.1"/>
    <property type="molecule type" value="Genomic_DNA"/>
</dbReference>
<dbReference type="InterPro" id="IPR002734">
    <property type="entry name" value="RibDG_C"/>
</dbReference>
<comment type="caution">
    <text evidence="5">The sequence shown here is derived from an EMBL/GenBank/DDBJ whole genome shotgun (WGS) entry which is preliminary data.</text>
</comment>
<proteinExistence type="predicted"/>
<dbReference type="InterPro" id="IPR024072">
    <property type="entry name" value="DHFR-like_dom_sf"/>
</dbReference>
<dbReference type="SUPFAM" id="SSF53597">
    <property type="entry name" value="Dihydrofolate reductase-like"/>
    <property type="match status" value="1"/>
</dbReference>
<dbReference type="InterPro" id="IPR050765">
    <property type="entry name" value="Riboflavin_Biosynth_HTPR"/>
</dbReference>
<evidence type="ECO:0000313" key="5">
    <source>
        <dbReference type="EMBL" id="PYC63861.1"/>
    </source>
</evidence>
<dbReference type="GO" id="GO:0009231">
    <property type="term" value="P:riboflavin biosynthetic process"/>
    <property type="evidence" value="ECO:0007669"/>
    <property type="project" value="InterPro"/>
</dbReference>
<evidence type="ECO:0000256" key="2">
    <source>
        <dbReference type="ARBA" id="ARBA00022857"/>
    </source>
</evidence>
<gene>
    <name evidence="5" type="ORF">C7C45_31040</name>
</gene>
<dbReference type="OrthoDB" id="9800865at2"/>
<dbReference type="PANTHER" id="PTHR38011">
    <property type="entry name" value="DIHYDROFOLATE REDUCTASE FAMILY PROTEIN (AFU_ORTHOLOGUE AFUA_8G06820)"/>
    <property type="match status" value="1"/>
</dbReference>
<keyword evidence="6" id="KW-1185">Reference proteome</keyword>
<keyword evidence="3" id="KW-0560">Oxidoreductase</keyword>
<accession>A0A318NEF1</accession>
<evidence type="ECO:0000313" key="6">
    <source>
        <dbReference type="Proteomes" id="UP000248333"/>
    </source>
</evidence>
<dbReference type="PANTHER" id="PTHR38011:SF7">
    <property type="entry name" value="2,5-DIAMINO-6-RIBOSYLAMINO-4(3H)-PYRIMIDINONE 5'-PHOSPHATE REDUCTASE"/>
    <property type="match status" value="1"/>
</dbReference>
<evidence type="ECO:0000259" key="4">
    <source>
        <dbReference type="Pfam" id="PF01872"/>
    </source>
</evidence>
<comment type="pathway">
    <text evidence="1">Cofactor biosynthesis; riboflavin biosynthesis.</text>
</comment>
<dbReference type="Proteomes" id="UP000248333">
    <property type="component" value="Unassembled WGS sequence"/>
</dbReference>
<organism evidence="5 6">
    <name type="scientific">Micromonospora arborensis</name>
    <dbReference type="NCBI Taxonomy" id="2116518"/>
    <lineage>
        <taxon>Bacteria</taxon>
        <taxon>Bacillati</taxon>
        <taxon>Actinomycetota</taxon>
        <taxon>Actinomycetes</taxon>
        <taxon>Micromonosporales</taxon>
        <taxon>Micromonosporaceae</taxon>
        <taxon>Micromonospora</taxon>
    </lineage>
</organism>
<sequence>MSCATRPYVLLSCATSIDGYIDDAADQRLLLSNADDLDRVDAVRASCDAILVGAGTVRRDDPRLLVRSAHRRAERVAGGRPASPTKVTLTARGDLDPTARFFTAGESDRLVYCATGALEKTRERVGRLATVVDAGDPVDPDWLLRDLAGRGVRRLMVEGGGTVHAQFLAAGLADELHLVIAPFFVGDGRAPRFVGEGDFPWHPGRRARLAEARQIGDVVLLRYALSDRCADT</sequence>
<evidence type="ECO:0000256" key="1">
    <source>
        <dbReference type="ARBA" id="ARBA00005104"/>
    </source>
</evidence>